<evidence type="ECO:0008006" key="3">
    <source>
        <dbReference type="Google" id="ProtNLM"/>
    </source>
</evidence>
<reference evidence="1 2" key="1">
    <citation type="journal article" date="2024" name="bioRxiv">
        <title>A reference genome for Trichogramma kaykai: A tiny desert-dwelling parasitoid wasp with competing sex-ratio distorters.</title>
        <authorList>
            <person name="Culotta J."/>
            <person name="Lindsey A.R."/>
        </authorList>
    </citation>
    <scope>NUCLEOTIDE SEQUENCE [LARGE SCALE GENOMIC DNA]</scope>
    <source>
        <strain evidence="1 2">KSX58</strain>
    </source>
</reference>
<evidence type="ECO:0000313" key="2">
    <source>
        <dbReference type="Proteomes" id="UP001627154"/>
    </source>
</evidence>
<protein>
    <recommendedName>
        <fullName evidence="3">Ubiquitin-like protease family profile domain-containing protein</fullName>
    </recommendedName>
</protein>
<gene>
    <name evidence="1" type="ORF">TKK_009604</name>
</gene>
<dbReference type="EMBL" id="JBJJXI010000071">
    <property type="protein sequence ID" value="KAL3396434.1"/>
    <property type="molecule type" value="Genomic_DNA"/>
</dbReference>
<name>A0ABD2WV18_9HYME</name>
<comment type="caution">
    <text evidence="1">The sequence shown here is derived from an EMBL/GenBank/DDBJ whole genome shotgun (WGS) entry which is preliminary data.</text>
</comment>
<dbReference type="Proteomes" id="UP001627154">
    <property type="component" value="Unassembled WGS sequence"/>
</dbReference>
<dbReference type="AlphaFoldDB" id="A0ABD2WV18"/>
<proteinExistence type="predicted"/>
<keyword evidence="2" id="KW-1185">Reference proteome</keyword>
<dbReference type="Gene3D" id="3.40.395.10">
    <property type="entry name" value="Adenoviral Proteinase, Chain A"/>
    <property type="match status" value="1"/>
</dbReference>
<sequence>MSHDHKTLLQPVRANNFAHWLSNDDISAVLSLRYDIQEFRVIGDEQLLLAIVEIFQANVEPHLLSIVINKGGVHWTCLGLERCGGRFFAYHQDSQAKHLSQKWTRLLGVKRFTVFDAGKEQQPSEEQDNCGIWVLLNISSILAMLQKRGPENRMTIASWEKRARMELQKALRTCKIKGSGIIIGENEVDPHKRRACRARIEIAFNSCHEGGPQVTIGLYAARGGRFTEAAQIRLRVDIYKNEYKEFYTNLKVLTKQYLADNQQFVQEVMFYKAIHGSKGEVEYGFKKLRGLLIKKPKSIVSIQIHYGCTIEAPKGSHIVLSYDSVCKVLGKQFVKENNYFLKQAGFFHGCRSPRKYPKVSWRYAKIAYTGNIKADEVKYGTEYRVHEFMRRVAAMHKTKLMNKMHPRLLDVNPQKYFRESKEHVDKITFAERTVTRMECPPDSPPVESVVTYTPITKNAERDTSDYTPAEEEAVLKAATNCYKAKNCVWTKNTRVPGYHRPWRNYRKKATRLLKQITVTTLMNKYGLGKSKAELLKEWTDNART</sequence>
<evidence type="ECO:0000313" key="1">
    <source>
        <dbReference type="EMBL" id="KAL3396434.1"/>
    </source>
</evidence>
<accession>A0ABD2WV18</accession>
<organism evidence="1 2">
    <name type="scientific">Trichogramma kaykai</name>
    <dbReference type="NCBI Taxonomy" id="54128"/>
    <lineage>
        <taxon>Eukaryota</taxon>
        <taxon>Metazoa</taxon>
        <taxon>Ecdysozoa</taxon>
        <taxon>Arthropoda</taxon>
        <taxon>Hexapoda</taxon>
        <taxon>Insecta</taxon>
        <taxon>Pterygota</taxon>
        <taxon>Neoptera</taxon>
        <taxon>Endopterygota</taxon>
        <taxon>Hymenoptera</taxon>
        <taxon>Apocrita</taxon>
        <taxon>Proctotrupomorpha</taxon>
        <taxon>Chalcidoidea</taxon>
        <taxon>Trichogrammatidae</taxon>
        <taxon>Trichogramma</taxon>
    </lineage>
</organism>